<proteinExistence type="predicted"/>
<accession>A0A976UAH3</accession>
<dbReference type="Proteomes" id="UP001156919">
    <property type="component" value="Segment"/>
</dbReference>
<sequence length="33" mass="3742">MWGKELNLDEISLAIIERIEEDLDILEGLLNSG</sequence>
<keyword evidence="2" id="KW-1185">Reference proteome</keyword>
<dbReference type="EMBL" id="ON649699">
    <property type="protein sequence ID" value="UVF62310.1"/>
    <property type="molecule type" value="Genomic_DNA"/>
</dbReference>
<evidence type="ECO:0000313" key="1">
    <source>
        <dbReference type="EMBL" id="UVF62310.1"/>
    </source>
</evidence>
<protein>
    <submittedName>
        <fullName evidence="1">Uncharacterized protein</fullName>
    </submittedName>
</protein>
<evidence type="ECO:0000313" key="2">
    <source>
        <dbReference type="Proteomes" id="UP001156919"/>
    </source>
</evidence>
<reference evidence="1 2" key="1">
    <citation type="submission" date="2022-05" db="EMBL/GenBank/DDBJ databases">
        <title>Diverse viruses of marine archaea discovered using metagenomics.</title>
        <authorList>
            <person name="Zhou Y."/>
        </authorList>
    </citation>
    <scope>NUCLEOTIDE SEQUENCE [LARGE SCALE GENOMIC DNA]</scope>
    <source>
        <strain evidence="1">YSH_462411</strain>
    </source>
</reference>
<organism evidence="1 2">
    <name type="scientific">Nitrososphaeria virus YSH_462411</name>
    <dbReference type="NCBI Taxonomy" id="3071321"/>
    <lineage>
        <taxon>Viruses</taxon>
        <taxon>Duplodnaviria</taxon>
        <taxon>Heunggongvirae</taxon>
        <taxon>Uroviricota</taxon>
        <taxon>Caudoviricetes</taxon>
        <taxon>Juravirales</taxon>
        <taxon>Yangangviridae</taxon>
        <taxon>Nohelivirus</taxon>
        <taxon>Nohelivirus yangshanense</taxon>
    </lineage>
</organism>
<name>A0A976UAH3_9CAUD</name>